<keyword evidence="9" id="KW-1185">Reference proteome</keyword>
<dbReference type="EMBL" id="FOXR01000011">
    <property type="protein sequence ID" value="SFQ07367.1"/>
    <property type="molecule type" value="Genomic_DNA"/>
</dbReference>
<dbReference type="Gene3D" id="1.10.8.10">
    <property type="entry name" value="DNA helicase RuvA subunit, C-terminal domain"/>
    <property type="match status" value="1"/>
</dbReference>
<keyword evidence="8" id="KW-0067">ATP-binding</keyword>
<keyword evidence="5 6" id="KW-0234">DNA repair</keyword>
<reference evidence="8 9" key="1">
    <citation type="submission" date="2016-10" db="EMBL/GenBank/DDBJ databases">
        <authorList>
            <person name="de Groot N.N."/>
        </authorList>
    </citation>
    <scope>NUCLEOTIDE SEQUENCE [LARGE SCALE GENOMIC DNA]</scope>
    <source>
        <strain evidence="8 9">DSM 20678</strain>
    </source>
</reference>
<dbReference type="GO" id="GO:0006281">
    <property type="term" value="P:DNA repair"/>
    <property type="evidence" value="ECO:0007669"/>
    <property type="project" value="UniProtKB-UniRule"/>
</dbReference>
<dbReference type="AlphaFoldDB" id="A0A1I5VJ92"/>
<dbReference type="GO" id="GO:0005524">
    <property type="term" value="F:ATP binding"/>
    <property type="evidence" value="ECO:0007669"/>
    <property type="project" value="InterPro"/>
</dbReference>
<keyword evidence="3 6" id="KW-0238">DNA-binding</keyword>
<dbReference type="InterPro" id="IPR036267">
    <property type="entry name" value="RuvA_C_sf"/>
</dbReference>
<protein>
    <recommendedName>
        <fullName evidence="6">Holliday junction branch migration complex subunit RuvA</fullName>
    </recommendedName>
</protein>
<evidence type="ECO:0000256" key="2">
    <source>
        <dbReference type="ARBA" id="ARBA00022763"/>
    </source>
</evidence>
<dbReference type="RefSeq" id="WP_025747692.1">
    <property type="nucleotide sequence ID" value="NZ_FOXR01000011.1"/>
</dbReference>
<comment type="caution">
    <text evidence="6">Lacks conserved residue(s) required for the propagation of feature annotation.</text>
</comment>
<sequence length="199" mass="21479">MFAYLKGMLVEVGPQHVVLDVQGVGFYIIVPSSVVSKLPSRGNDVKLYVHLNVRQDGMELYGFLNREDKLLFEKLISVSGIGPKAAISMLSTLSSTQLALAIATGDVKALSAAPGIGKKTAQRVILELREKIDKEVVESSPMVADEVVAAQGIEKEALQALMALGYQAFEAQRAVDLVKDQAQDTATLVKLALKALDRR</sequence>
<dbReference type="InterPro" id="IPR012340">
    <property type="entry name" value="NA-bd_OB-fold"/>
</dbReference>
<dbReference type="InterPro" id="IPR010994">
    <property type="entry name" value="RuvA_2-like"/>
</dbReference>
<feature type="region of interest" description="Domain I" evidence="6">
    <location>
        <begin position="1"/>
        <end position="64"/>
    </location>
</feature>
<evidence type="ECO:0000256" key="5">
    <source>
        <dbReference type="ARBA" id="ARBA00023204"/>
    </source>
</evidence>
<keyword evidence="8" id="KW-0547">Nucleotide-binding</keyword>
<feature type="domain" description="Helix-hairpin-helix DNA-binding motif class 1" evidence="7">
    <location>
        <begin position="73"/>
        <end position="92"/>
    </location>
</feature>
<evidence type="ECO:0000313" key="9">
    <source>
        <dbReference type="Proteomes" id="UP000198577"/>
    </source>
</evidence>
<proteinExistence type="inferred from homology"/>
<evidence type="ECO:0000256" key="1">
    <source>
        <dbReference type="ARBA" id="ARBA00022490"/>
    </source>
</evidence>
<name>A0A1I5VJ92_9FIRM</name>
<feature type="domain" description="Helix-hairpin-helix DNA-binding motif class 1" evidence="7">
    <location>
        <begin position="108"/>
        <end position="127"/>
    </location>
</feature>
<dbReference type="Gene3D" id="2.40.50.140">
    <property type="entry name" value="Nucleic acid-binding proteins"/>
    <property type="match status" value="1"/>
</dbReference>
<dbReference type="Pfam" id="PF14520">
    <property type="entry name" value="HHH_5"/>
    <property type="match status" value="1"/>
</dbReference>
<accession>A0A1I5VJ92</accession>
<gene>
    <name evidence="6" type="primary">ruvA</name>
    <name evidence="8" type="ORF">SAMN05444406_11142</name>
</gene>
<comment type="function">
    <text evidence="6">The RuvA-RuvB-RuvC complex processes Holliday junction (HJ) DNA during genetic recombination and DNA repair, while the RuvA-RuvB complex plays an important role in the rescue of blocked DNA replication forks via replication fork reversal (RFR). RuvA specifically binds to HJ cruciform DNA, conferring on it an open structure. The RuvB hexamer acts as an ATP-dependent pump, pulling dsDNA into and through the RuvAB complex. HJ branch migration allows RuvC to scan DNA until it finds its consensus sequence, where it cleaves and resolves the cruciform DNA.</text>
</comment>
<dbReference type="OrthoDB" id="5293449at2"/>
<evidence type="ECO:0000256" key="6">
    <source>
        <dbReference type="HAMAP-Rule" id="MF_00031"/>
    </source>
</evidence>
<dbReference type="SUPFAM" id="SSF47781">
    <property type="entry name" value="RuvA domain 2-like"/>
    <property type="match status" value="1"/>
</dbReference>
<keyword evidence="2 6" id="KW-0227">DNA damage</keyword>
<keyword evidence="8" id="KW-0378">Hydrolase</keyword>
<dbReference type="GO" id="GO:0048476">
    <property type="term" value="C:Holliday junction resolvase complex"/>
    <property type="evidence" value="ECO:0007669"/>
    <property type="project" value="UniProtKB-UniRule"/>
</dbReference>
<dbReference type="GO" id="GO:0005737">
    <property type="term" value="C:cytoplasm"/>
    <property type="evidence" value="ECO:0007669"/>
    <property type="project" value="UniProtKB-SubCell"/>
</dbReference>
<dbReference type="Pfam" id="PF07499">
    <property type="entry name" value="RuvA_C"/>
    <property type="match status" value="1"/>
</dbReference>
<comment type="subcellular location">
    <subcellularLocation>
        <location evidence="6">Cytoplasm</location>
    </subcellularLocation>
</comment>
<keyword evidence="4 6" id="KW-0233">DNA recombination</keyword>
<dbReference type="InterPro" id="IPR000085">
    <property type="entry name" value="RuvA"/>
</dbReference>
<comment type="domain">
    <text evidence="6">Has three domains with a flexible linker between the domains II and III and assumes an 'L' shape. Domain III is highly mobile and contacts RuvB.</text>
</comment>
<dbReference type="STRING" id="937334.SAMN05444406_11142"/>
<evidence type="ECO:0000256" key="4">
    <source>
        <dbReference type="ARBA" id="ARBA00023172"/>
    </source>
</evidence>
<dbReference type="GO" id="GO:0000400">
    <property type="term" value="F:four-way junction DNA binding"/>
    <property type="evidence" value="ECO:0007669"/>
    <property type="project" value="UniProtKB-UniRule"/>
</dbReference>
<dbReference type="SUPFAM" id="SSF46929">
    <property type="entry name" value="DNA helicase RuvA subunit, C-terminal domain"/>
    <property type="match status" value="1"/>
</dbReference>
<comment type="subunit">
    <text evidence="6">Homotetramer. Forms an RuvA(8)-RuvB(12)-Holliday junction (HJ) complex. HJ DNA is sandwiched between 2 RuvA tetramers; dsDNA enters through RuvA and exits via RuvB. An RuvB hexamer assembles on each DNA strand where it exits the tetramer. Each RuvB hexamer is contacted by two RuvA subunits (via domain III) on 2 adjacent RuvB subunits; this complex drives branch migration. In the full resolvosome a probable DNA-RuvA(4)-RuvB(12)-RuvC(2) complex forms which resolves the HJ.</text>
</comment>
<feature type="region of interest" description="Domain III" evidence="6">
    <location>
        <begin position="148"/>
        <end position="199"/>
    </location>
</feature>
<dbReference type="InterPro" id="IPR011114">
    <property type="entry name" value="RuvA_C"/>
</dbReference>
<evidence type="ECO:0000313" key="8">
    <source>
        <dbReference type="EMBL" id="SFQ07367.1"/>
    </source>
</evidence>
<keyword evidence="1 6" id="KW-0963">Cytoplasm</keyword>
<comment type="similarity">
    <text evidence="6">Belongs to the RuvA family.</text>
</comment>
<dbReference type="GO" id="GO:0006310">
    <property type="term" value="P:DNA recombination"/>
    <property type="evidence" value="ECO:0007669"/>
    <property type="project" value="UniProtKB-UniRule"/>
</dbReference>
<dbReference type="InterPro" id="IPR003583">
    <property type="entry name" value="Hlx-hairpin-Hlx_DNA-bd_motif"/>
</dbReference>
<dbReference type="CDD" id="cd14332">
    <property type="entry name" value="UBA_RuvA_C"/>
    <property type="match status" value="1"/>
</dbReference>
<evidence type="ECO:0000256" key="3">
    <source>
        <dbReference type="ARBA" id="ARBA00023125"/>
    </source>
</evidence>
<organism evidence="8 9">
    <name type="scientific">Caldicoprobacter faecalis</name>
    <dbReference type="NCBI Taxonomy" id="937334"/>
    <lineage>
        <taxon>Bacteria</taxon>
        <taxon>Bacillati</taxon>
        <taxon>Bacillota</taxon>
        <taxon>Clostridia</taxon>
        <taxon>Caldicoprobacterales</taxon>
        <taxon>Caldicoprobacteraceae</taxon>
        <taxon>Caldicoprobacter</taxon>
    </lineage>
</organism>
<dbReference type="SMART" id="SM00278">
    <property type="entry name" value="HhH1"/>
    <property type="match status" value="2"/>
</dbReference>
<dbReference type="GO" id="GO:0009379">
    <property type="term" value="C:Holliday junction helicase complex"/>
    <property type="evidence" value="ECO:0007669"/>
    <property type="project" value="InterPro"/>
</dbReference>
<dbReference type="GO" id="GO:0009378">
    <property type="term" value="F:four-way junction helicase activity"/>
    <property type="evidence" value="ECO:0007669"/>
    <property type="project" value="InterPro"/>
</dbReference>
<dbReference type="Proteomes" id="UP000198577">
    <property type="component" value="Unassembled WGS sequence"/>
</dbReference>
<dbReference type="Pfam" id="PF01330">
    <property type="entry name" value="RuvA_N"/>
    <property type="match status" value="1"/>
</dbReference>
<dbReference type="InterPro" id="IPR013849">
    <property type="entry name" value="DNA_helicase_Holl-junc_RuvA_I"/>
</dbReference>
<dbReference type="NCBIfam" id="TIGR00084">
    <property type="entry name" value="ruvA"/>
    <property type="match status" value="1"/>
</dbReference>
<dbReference type="SUPFAM" id="SSF50249">
    <property type="entry name" value="Nucleic acid-binding proteins"/>
    <property type="match status" value="1"/>
</dbReference>
<evidence type="ECO:0000259" key="7">
    <source>
        <dbReference type="SMART" id="SM00278"/>
    </source>
</evidence>
<dbReference type="HAMAP" id="MF_00031">
    <property type="entry name" value="DNA_HJ_migration_RuvA"/>
    <property type="match status" value="1"/>
</dbReference>
<keyword evidence="8" id="KW-0347">Helicase</keyword>
<dbReference type="Gene3D" id="1.10.150.20">
    <property type="entry name" value="5' to 3' exonuclease, C-terminal subdomain"/>
    <property type="match status" value="1"/>
</dbReference>